<dbReference type="OrthoDB" id="9760654at2"/>
<evidence type="ECO:0000259" key="2">
    <source>
        <dbReference type="Pfam" id="PF16116"/>
    </source>
</evidence>
<dbReference type="InterPro" id="IPR032267">
    <property type="entry name" value="DUF4832"/>
</dbReference>
<dbReference type="AlphaFoldDB" id="A0A1I1M3K4"/>
<feature type="domain" description="DUF4832" evidence="2">
    <location>
        <begin position="285"/>
        <end position="520"/>
    </location>
</feature>
<name>A0A1I1M3K4_RUMAL</name>
<feature type="domain" description="DUF4874" evidence="3">
    <location>
        <begin position="62"/>
        <end position="259"/>
    </location>
</feature>
<accession>A0A1I1M3K4</accession>
<dbReference type="SUPFAM" id="SSF49265">
    <property type="entry name" value="Fibronectin type III"/>
    <property type="match status" value="1"/>
</dbReference>
<dbReference type="Pfam" id="PF16116">
    <property type="entry name" value="DUF4832"/>
    <property type="match status" value="1"/>
</dbReference>
<protein>
    <recommendedName>
        <fullName evidence="6">DUF4832 domain-containing protein</fullName>
    </recommendedName>
</protein>
<dbReference type="CDD" id="cd00063">
    <property type="entry name" value="FN3"/>
    <property type="match status" value="1"/>
</dbReference>
<dbReference type="RefSeq" id="WP_081358439.1">
    <property type="nucleotide sequence ID" value="NZ_FOKQ01000020.1"/>
</dbReference>
<evidence type="ECO:0000259" key="3">
    <source>
        <dbReference type="Pfam" id="PF16173"/>
    </source>
</evidence>
<keyword evidence="1" id="KW-0732">Signal</keyword>
<evidence type="ECO:0000256" key="1">
    <source>
        <dbReference type="SAM" id="SignalP"/>
    </source>
</evidence>
<evidence type="ECO:0000313" key="5">
    <source>
        <dbReference type="Proteomes" id="UP000182192"/>
    </source>
</evidence>
<gene>
    <name evidence="4" type="ORF">SAMN02910406_02334</name>
</gene>
<dbReference type="InterPro" id="IPR032379">
    <property type="entry name" value="DUF4874"/>
</dbReference>
<dbReference type="Proteomes" id="UP000182192">
    <property type="component" value="Unassembled WGS sequence"/>
</dbReference>
<feature type="chain" id="PRO_5010158675" description="DUF4832 domain-containing protein" evidence="1">
    <location>
        <begin position="35"/>
        <end position="640"/>
    </location>
</feature>
<dbReference type="Pfam" id="PF16173">
    <property type="entry name" value="DUF4874"/>
    <property type="match status" value="1"/>
</dbReference>
<dbReference type="Gene3D" id="2.60.40.10">
    <property type="entry name" value="Immunoglobulins"/>
    <property type="match status" value="1"/>
</dbReference>
<proteinExistence type="predicted"/>
<dbReference type="InterPro" id="IPR036116">
    <property type="entry name" value="FN3_sf"/>
</dbReference>
<evidence type="ECO:0008006" key="6">
    <source>
        <dbReference type="Google" id="ProtNLM"/>
    </source>
</evidence>
<sequence>MKNTNIRSSLVKRLAASGISICLAVSALPTAVYAESKASNSVIKMTEVNEISYNETLEDTHNPYRGFYQAYEISYKRDSSNCKAQASTLEDIDGIASKYQLVHLLIDLSDFSEQNRKGENPVKHSANAYIDSTKDDVEKALGELLARLRKNNQSAVLRFAYDYKYRGKTSDGVDEEGNRYYRTVWEPTDDSFIEQHQEKVGAVISRYTDVIAAVECGIIGPWGEMHTSDRTDAASEKKIIGKWLEVLPEDLTVNVRKPSDFCAWSGVDLENIDKYTAKAGTDAYRIGLYNDGYLGSVSDLGTYEDRNKEIKWLTTQTDHTLFGGELVLWDDEEGGTPLNNIAYFEKEGFKTHTSYLNKDWHDGVMDGFRSTTYNGGDSLYNGKTSEFEYLRNRMGYRFVVRDVQMTTELSTDENFALETTIENVGFGNLFKNEQTSVIIKGNGLEKEFKLWDLDADKGEKASNYDAGKWLSGTSLTDRKSNILSAELDLPDDMPEGIYKVYIKIANRKSGEGEYPIRFSNEGSNVYDTKLKANFVGSFKVNTLIEDDVLTYPTNIKATYSEKYHQVRFTWDKVEGADRYGIAVYMAGKWRVQTQNITDTVYTSPKNLTPGMTYRVAIAARVNGKWDTVNAIKHFGTVTIK</sequence>
<dbReference type="EMBL" id="FOKQ01000020">
    <property type="protein sequence ID" value="SFC76230.1"/>
    <property type="molecule type" value="Genomic_DNA"/>
</dbReference>
<dbReference type="InterPro" id="IPR013783">
    <property type="entry name" value="Ig-like_fold"/>
</dbReference>
<dbReference type="InterPro" id="IPR003961">
    <property type="entry name" value="FN3_dom"/>
</dbReference>
<feature type="signal peptide" evidence="1">
    <location>
        <begin position="1"/>
        <end position="34"/>
    </location>
</feature>
<reference evidence="4 5" key="1">
    <citation type="submission" date="2016-10" db="EMBL/GenBank/DDBJ databases">
        <authorList>
            <person name="de Groot N.N."/>
        </authorList>
    </citation>
    <scope>NUCLEOTIDE SEQUENCE [LARGE SCALE GENOMIC DNA]</scope>
    <source>
        <strain evidence="4 5">AR67</strain>
    </source>
</reference>
<organism evidence="4 5">
    <name type="scientific">Ruminococcus albus</name>
    <dbReference type="NCBI Taxonomy" id="1264"/>
    <lineage>
        <taxon>Bacteria</taxon>
        <taxon>Bacillati</taxon>
        <taxon>Bacillota</taxon>
        <taxon>Clostridia</taxon>
        <taxon>Eubacteriales</taxon>
        <taxon>Oscillospiraceae</taxon>
        <taxon>Ruminococcus</taxon>
    </lineage>
</organism>
<evidence type="ECO:0000313" key="4">
    <source>
        <dbReference type="EMBL" id="SFC76230.1"/>
    </source>
</evidence>